<sequence length="89" mass="10731">MLFVSYDIKDDKTRTRFSKYLSKYGYRVQYSIFCVKNSDRILNLIKAEIENKFKKQFRESDSVMIYKVDKNSIINYGYPIHENDDIIII</sequence>
<evidence type="ECO:0000256" key="2">
    <source>
        <dbReference type="ARBA" id="ARBA00009959"/>
    </source>
</evidence>
<evidence type="ECO:0000256" key="7">
    <source>
        <dbReference type="ARBA" id="ARBA00022842"/>
    </source>
</evidence>
<accession>H3NP35</accession>
<comment type="function">
    <text evidence="9">CRISPR (clustered regularly interspaced short palindromic repeat), is an adaptive immune system that provides protection against mobile genetic elements (viruses, transposable elements and conjugative plasmids). CRISPR clusters contain sequences complementary to antecedent mobile elements and target invading nucleic acids. CRISPR clusters are transcribed and processed into CRISPR RNA (crRNA). Functions as a ssRNA-specific endoribonuclease. Involved in the integration of spacer DNA into the CRISPR cassette.</text>
</comment>
<dbReference type="InterPro" id="IPR019199">
    <property type="entry name" value="Virulence_VapD/CRISPR_Cas2"/>
</dbReference>
<organism evidence="10 11">
    <name type="scientific">Helcococcus kunzii ATCC 51366</name>
    <dbReference type="NCBI Taxonomy" id="883114"/>
    <lineage>
        <taxon>Bacteria</taxon>
        <taxon>Bacillati</taxon>
        <taxon>Bacillota</taxon>
        <taxon>Tissierellia</taxon>
        <taxon>Tissierellales</taxon>
        <taxon>Peptoniphilaceae</taxon>
        <taxon>Helcococcus</taxon>
    </lineage>
</organism>
<keyword evidence="7 9" id="KW-0460">Magnesium</keyword>
<dbReference type="STRING" id="883114.HMPREF9709_01096"/>
<comment type="caution">
    <text evidence="10">The sequence shown here is derived from an EMBL/GenBank/DDBJ whole genome shotgun (WGS) entry which is preliminary data.</text>
</comment>
<evidence type="ECO:0000256" key="5">
    <source>
        <dbReference type="ARBA" id="ARBA00022759"/>
    </source>
</evidence>
<dbReference type="GO" id="GO:0051607">
    <property type="term" value="P:defense response to virus"/>
    <property type="evidence" value="ECO:0007669"/>
    <property type="project" value="UniProtKB-UniRule"/>
</dbReference>
<keyword evidence="5 9" id="KW-0255">Endonuclease</keyword>
<dbReference type="OrthoDB" id="9798176at2"/>
<dbReference type="EC" id="3.1.-.-" evidence="9"/>
<dbReference type="InterPro" id="IPR021127">
    <property type="entry name" value="CRISPR_associated_Cas2"/>
</dbReference>
<keyword evidence="11" id="KW-1185">Reference proteome</keyword>
<dbReference type="GO" id="GO:0004521">
    <property type="term" value="F:RNA endonuclease activity"/>
    <property type="evidence" value="ECO:0007669"/>
    <property type="project" value="InterPro"/>
</dbReference>
<evidence type="ECO:0000256" key="6">
    <source>
        <dbReference type="ARBA" id="ARBA00022801"/>
    </source>
</evidence>
<keyword evidence="3 9" id="KW-0540">Nuclease</keyword>
<dbReference type="GO" id="GO:0043571">
    <property type="term" value="P:maintenance of CRISPR repeat elements"/>
    <property type="evidence" value="ECO:0007669"/>
    <property type="project" value="UniProtKB-UniRule"/>
</dbReference>
<keyword evidence="4 9" id="KW-0479">Metal-binding</keyword>
<dbReference type="PANTHER" id="PTHR34405:SF3">
    <property type="entry name" value="CRISPR-ASSOCIATED ENDORIBONUCLEASE CAS2 3"/>
    <property type="match status" value="1"/>
</dbReference>
<dbReference type="HOGENOM" id="CLU_161124_4_0_9"/>
<keyword evidence="8 9" id="KW-0051">Antiviral defense</keyword>
<evidence type="ECO:0000256" key="4">
    <source>
        <dbReference type="ARBA" id="ARBA00022723"/>
    </source>
</evidence>
<proteinExistence type="inferred from homology"/>
<feature type="binding site" evidence="9">
    <location>
        <position position="7"/>
    </location>
    <ligand>
        <name>Mg(2+)</name>
        <dbReference type="ChEBI" id="CHEBI:18420"/>
        <note>catalytic</note>
    </ligand>
</feature>
<dbReference type="GO" id="GO:0046872">
    <property type="term" value="F:metal ion binding"/>
    <property type="evidence" value="ECO:0007669"/>
    <property type="project" value="UniProtKB-UniRule"/>
</dbReference>
<dbReference type="HAMAP" id="MF_01471">
    <property type="entry name" value="Cas2"/>
    <property type="match status" value="1"/>
</dbReference>
<dbReference type="GeneID" id="96999081"/>
<dbReference type="Gene3D" id="3.30.70.240">
    <property type="match status" value="1"/>
</dbReference>
<evidence type="ECO:0000256" key="8">
    <source>
        <dbReference type="ARBA" id="ARBA00023118"/>
    </source>
</evidence>
<keyword evidence="6 9" id="KW-0378">Hydrolase</keyword>
<evidence type="ECO:0000256" key="3">
    <source>
        <dbReference type="ARBA" id="ARBA00022722"/>
    </source>
</evidence>
<comment type="subunit">
    <text evidence="9">Homodimer, forms a heterotetramer with a Cas1 homodimer.</text>
</comment>
<dbReference type="RefSeq" id="WP_005398601.1">
    <property type="nucleotide sequence ID" value="NZ_JH601088.1"/>
</dbReference>
<evidence type="ECO:0000313" key="10">
    <source>
        <dbReference type="EMBL" id="EHR33497.1"/>
    </source>
</evidence>
<protein>
    <recommendedName>
        <fullName evidence="9">CRISPR-associated endoribonuclease Cas2</fullName>
        <ecNumber evidence="9">3.1.-.-</ecNumber>
    </recommendedName>
</protein>
<comment type="similarity">
    <text evidence="2 9">Belongs to the CRISPR-associated endoribonuclease Cas2 protein family.</text>
</comment>
<reference evidence="10 11" key="1">
    <citation type="submission" date="2012-01" db="EMBL/GenBank/DDBJ databases">
        <title>The Genome Sequence of Helcococcus kunzii ATCC 51366.</title>
        <authorList>
            <consortium name="The Broad Institute Genome Sequencing Platform"/>
            <person name="Earl A."/>
            <person name="Ward D."/>
            <person name="Feldgarden M."/>
            <person name="Gevers D."/>
            <person name="Huys G."/>
            <person name="Young S.K."/>
            <person name="Zeng Q."/>
            <person name="Gargeya S."/>
            <person name="Fitzgerald M."/>
            <person name="Haas B."/>
            <person name="Abouelleil A."/>
            <person name="Alvarado L."/>
            <person name="Arachchi H.M."/>
            <person name="Berlin A."/>
            <person name="Chapman S.B."/>
            <person name="Gearin G."/>
            <person name="Goldberg J."/>
            <person name="Griggs A."/>
            <person name="Gujja S."/>
            <person name="Hansen M."/>
            <person name="Heiman D."/>
            <person name="Howarth C."/>
            <person name="Larimer J."/>
            <person name="Lui A."/>
            <person name="MacDonald P.J.P."/>
            <person name="McCowen C."/>
            <person name="Montmayeur A."/>
            <person name="Murphy C."/>
            <person name="Neiman D."/>
            <person name="Pearson M."/>
            <person name="Priest M."/>
            <person name="Roberts A."/>
            <person name="Saif S."/>
            <person name="Shea T."/>
            <person name="Sisk P."/>
            <person name="Stolte C."/>
            <person name="Sykes S."/>
            <person name="Wortman J."/>
            <person name="Nusbaum C."/>
            <person name="Birren B."/>
        </authorList>
    </citation>
    <scope>NUCLEOTIDE SEQUENCE [LARGE SCALE GENOMIC DNA]</scope>
    <source>
        <strain evidence="10 11">ATCC 51366</strain>
    </source>
</reference>
<dbReference type="EMBL" id="AGEI01000022">
    <property type="protein sequence ID" value="EHR33497.1"/>
    <property type="molecule type" value="Genomic_DNA"/>
</dbReference>
<dbReference type="GO" id="GO:0016787">
    <property type="term" value="F:hydrolase activity"/>
    <property type="evidence" value="ECO:0007669"/>
    <property type="project" value="UniProtKB-KW"/>
</dbReference>
<dbReference type="SUPFAM" id="SSF143430">
    <property type="entry name" value="TTP0101/SSO1404-like"/>
    <property type="match status" value="1"/>
</dbReference>
<dbReference type="Proteomes" id="UP000004191">
    <property type="component" value="Unassembled WGS sequence"/>
</dbReference>
<dbReference type="CDD" id="cd09725">
    <property type="entry name" value="Cas2_I_II_III"/>
    <property type="match status" value="1"/>
</dbReference>
<gene>
    <name evidence="9" type="primary">cas2</name>
    <name evidence="10" type="ORF">HMPREF9709_01096</name>
</gene>
<dbReference type="eggNOG" id="COG1343">
    <property type="taxonomic scope" value="Bacteria"/>
</dbReference>
<dbReference type="Pfam" id="PF09827">
    <property type="entry name" value="CRISPR_Cas2"/>
    <property type="match status" value="1"/>
</dbReference>
<dbReference type="NCBIfam" id="TIGR01573">
    <property type="entry name" value="cas2"/>
    <property type="match status" value="1"/>
</dbReference>
<dbReference type="PANTHER" id="PTHR34405">
    <property type="entry name" value="CRISPR-ASSOCIATED ENDORIBONUCLEASE CAS2"/>
    <property type="match status" value="1"/>
</dbReference>
<evidence type="ECO:0000256" key="9">
    <source>
        <dbReference type="HAMAP-Rule" id="MF_01471"/>
    </source>
</evidence>
<dbReference type="AlphaFoldDB" id="H3NP35"/>
<comment type="cofactor">
    <cofactor evidence="1 9">
        <name>Mg(2+)</name>
        <dbReference type="ChEBI" id="CHEBI:18420"/>
    </cofactor>
</comment>
<evidence type="ECO:0000256" key="1">
    <source>
        <dbReference type="ARBA" id="ARBA00001946"/>
    </source>
</evidence>
<evidence type="ECO:0000313" key="11">
    <source>
        <dbReference type="Proteomes" id="UP000004191"/>
    </source>
</evidence>
<name>H3NP35_9FIRM</name>